<dbReference type="InterPro" id="IPR036426">
    <property type="entry name" value="Bulb-type_lectin_dom_sf"/>
</dbReference>
<sequence length="457" mass="51408">MNKQFEGTILPENQRFSILLSAIFILLKLFLLHCYAAIYNITSSNPLSQNEILISPTQVFELGLFCLDNTTNQYVGIWYKNIAPRTVVWVANRENPVIDSLASLKIGSDGNLKIVDENEVTLWSTNVSVRSNSSVAVLLDNGNFVLQDGLSEQQLWQSFEHPGNTLLPGAGIGYDRETGERRVLSSWKSNSDPSRGDFVTEIVPRSPPQALIWNGSVPYWRSGEWNKLRFIGLQGMDSTYSRAISLVLNDDQESGYFYLSLNTTDTSITILSEGTLKIMSWRKDTGWYSTWKRPNNTCDVYGTCGPFGICKISEFPICSCLEGFVPKSDEEWNKNNWTGGCVRRTELSCLAKTSLEASQGEETDRFWKMNGIKLPDKSKYQDVKDVNECGQWCLNNCSCKAYAYVMNIGCLLWSEDLIDMQELSSGGEDLFIRLASSELGDHIIDLSNIFKMNLVSS</sequence>
<comment type="function">
    <text evidence="1">Involved in sporophytic self-incompatibility system (the inability of flowering plants to achieve self-fertilization).</text>
</comment>
<dbReference type="SUPFAM" id="SSF57414">
    <property type="entry name" value="Hairpin loop containing domain-like"/>
    <property type="match status" value="1"/>
</dbReference>
<evidence type="ECO:0000256" key="3">
    <source>
        <dbReference type="ARBA" id="ARBA00022475"/>
    </source>
</evidence>
<evidence type="ECO:0000256" key="10">
    <source>
        <dbReference type="ARBA" id="ARBA00023180"/>
    </source>
</evidence>
<dbReference type="Pfam" id="PF00954">
    <property type="entry name" value="S_locus_glycop"/>
    <property type="match status" value="1"/>
</dbReference>
<feature type="domain" description="Apple" evidence="13">
    <location>
        <begin position="349"/>
        <end position="435"/>
    </location>
</feature>
<dbReference type="InterPro" id="IPR035446">
    <property type="entry name" value="SLSG/EP1"/>
</dbReference>
<keyword evidence="15" id="KW-1185">Reference proteome</keyword>
<dbReference type="InterPro" id="IPR001480">
    <property type="entry name" value="Bulb-type_lectin_dom"/>
</dbReference>
<dbReference type="SMART" id="SM00473">
    <property type="entry name" value="PAN_AP"/>
    <property type="match status" value="1"/>
</dbReference>
<protein>
    <submittedName>
        <fullName evidence="14">Uncharacterized protein</fullName>
    </submittedName>
</protein>
<comment type="subcellular location">
    <subcellularLocation>
        <location evidence="2">Cell membrane</location>
        <topology evidence="2">Single-pass type I membrane protein</topology>
    </subcellularLocation>
</comment>
<dbReference type="SUPFAM" id="SSF51110">
    <property type="entry name" value="alpha-D-mannose-specific plant lectins"/>
    <property type="match status" value="1"/>
</dbReference>
<evidence type="ECO:0000256" key="2">
    <source>
        <dbReference type="ARBA" id="ARBA00004251"/>
    </source>
</evidence>
<evidence type="ECO:0000259" key="13">
    <source>
        <dbReference type="PROSITE" id="PS50948"/>
    </source>
</evidence>
<keyword evidence="8" id="KW-0418">Kinase</keyword>
<evidence type="ECO:0000256" key="9">
    <source>
        <dbReference type="ARBA" id="ARBA00023157"/>
    </source>
</evidence>
<name>A0AAV5JX30_9ROSI</name>
<dbReference type="PIRSF" id="PIRSF002686">
    <property type="entry name" value="SLG"/>
    <property type="match status" value="1"/>
</dbReference>
<dbReference type="FunFam" id="2.90.10.10:FF:000003">
    <property type="entry name" value="G-type lectin S-receptor-like serine/threonine-protein kinase"/>
    <property type="match status" value="1"/>
</dbReference>
<keyword evidence="7" id="KW-0430">Lectin</keyword>
<feature type="domain" description="Bulb-type lectin" evidence="12">
    <location>
        <begin position="38"/>
        <end position="159"/>
    </location>
</feature>
<gene>
    <name evidence="14" type="ORF">SLEP1_g29481</name>
</gene>
<keyword evidence="3" id="KW-1003">Cell membrane</keyword>
<dbReference type="AlphaFoldDB" id="A0AAV5JX30"/>
<feature type="transmembrane region" description="Helical" evidence="11">
    <location>
        <begin position="16"/>
        <end position="38"/>
    </location>
</feature>
<dbReference type="InterPro" id="IPR003609">
    <property type="entry name" value="Pan_app"/>
</dbReference>
<dbReference type="PANTHER" id="PTHR32444">
    <property type="entry name" value="BULB-TYPE LECTIN DOMAIN-CONTAINING PROTEIN"/>
    <property type="match status" value="1"/>
</dbReference>
<dbReference type="GO" id="GO:0005886">
    <property type="term" value="C:plasma membrane"/>
    <property type="evidence" value="ECO:0007669"/>
    <property type="project" value="UniProtKB-SubCell"/>
</dbReference>
<keyword evidence="10" id="KW-0325">Glycoprotein</keyword>
<evidence type="ECO:0000256" key="8">
    <source>
        <dbReference type="ARBA" id="ARBA00022777"/>
    </source>
</evidence>
<dbReference type="PANTHER" id="PTHR32444:SF89">
    <property type="entry name" value="S GLYCOPROTEIN"/>
    <property type="match status" value="1"/>
</dbReference>
<keyword evidence="9" id="KW-1015">Disulfide bond</keyword>
<evidence type="ECO:0000313" key="14">
    <source>
        <dbReference type="EMBL" id="GKV19189.1"/>
    </source>
</evidence>
<evidence type="ECO:0000256" key="4">
    <source>
        <dbReference type="ARBA" id="ARBA00022527"/>
    </source>
</evidence>
<dbReference type="GO" id="GO:0048544">
    <property type="term" value="P:recognition of pollen"/>
    <property type="evidence" value="ECO:0007669"/>
    <property type="project" value="InterPro"/>
</dbReference>
<evidence type="ECO:0000256" key="7">
    <source>
        <dbReference type="ARBA" id="ARBA00022734"/>
    </source>
</evidence>
<evidence type="ECO:0000256" key="5">
    <source>
        <dbReference type="ARBA" id="ARBA00022536"/>
    </source>
</evidence>
<evidence type="ECO:0000256" key="11">
    <source>
        <dbReference type="SAM" id="Phobius"/>
    </source>
</evidence>
<proteinExistence type="predicted"/>
<dbReference type="Gene3D" id="2.90.10.10">
    <property type="entry name" value="Bulb-type lectin domain"/>
    <property type="match status" value="1"/>
</dbReference>
<evidence type="ECO:0000259" key="12">
    <source>
        <dbReference type="PROSITE" id="PS50927"/>
    </source>
</evidence>
<dbReference type="GO" id="GO:0031625">
    <property type="term" value="F:ubiquitin protein ligase binding"/>
    <property type="evidence" value="ECO:0007669"/>
    <property type="project" value="UniProtKB-ARBA"/>
</dbReference>
<keyword evidence="6" id="KW-0732">Signal</keyword>
<keyword evidence="8" id="KW-0808">Transferase</keyword>
<evidence type="ECO:0000256" key="1">
    <source>
        <dbReference type="ARBA" id="ARBA00003061"/>
    </source>
</evidence>
<dbReference type="InterPro" id="IPR000858">
    <property type="entry name" value="S_locus_glycoprot_dom"/>
</dbReference>
<dbReference type="EMBL" id="BPVZ01000052">
    <property type="protein sequence ID" value="GKV19189.1"/>
    <property type="molecule type" value="Genomic_DNA"/>
</dbReference>
<dbReference type="Pfam" id="PF01453">
    <property type="entry name" value="B_lectin"/>
    <property type="match status" value="1"/>
</dbReference>
<accession>A0AAV5JX30</accession>
<comment type="caution">
    <text evidence="14">The sequence shown here is derived from an EMBL/GenBank/DDBJ whole genome shotgun (WGS) entry which is preliminary data.</text>
</comment>
<keyword evidence="5" id="KW-0245">EGF-like domain</keyword>
<dbReference type="PROSITE" id="PS50948">
    <property type="entry name" value="PAN"/>
    <property type="match status" value="1"/>
</dbReference>
<keyword evidence="4" id="KW-0723">Serine/threonine-protein kinase</keyword>
<dbReference type="Proteomes" id="UP001054252">
    <property type="component" value="Unassembled WGS sequence"/>
</dbReference>
<dbReference type="Pfam" id="PF08276">
    <property type="entry name" value="PAN_2"/>
    <property type="match status" value="1"/>
</dbReference>
<dbReference type="GO" id="GO:0030246">
    <property type="term" value="F:carbohydrate binding"/>
    <property type="evidence" value="ECO:0007669"/>
    <property type="project" value="UniProtKB-KW"/>
</dbReference>
<dbReference type="PROSITE" id="PS50927">
    <property type="entry name" value="BULB_LECTIN"/>
    <property type="match status" value="1"/>
</dbReference>
<evidence type="ECO:0000256" key="6">
    <source>
        <dbReference type="ARBA" id="ARBA00022729"/>
    </source>
</evidence>
<evidence type="ECO:0000313" key="15">
    <source>
        <dbReference type="Proteomes" id="UP001054252"/>
    </source>
</evidence>
<dbReference type="CDD" id="cd00028">
    <property type="entry name" value="B_lectin"/>
    <property type="match status" value="1"/>
</dbReference>
<dbReference type="SMART" id="SM00108">
    <property type="entry name" value="B_lectin"/>
    <property type="match status" value="1"/>
</dbReference>
<dbReference type="GO" id="GO:0004674">
    <property type="term" value="F:protein serine/threonine kinase activity"/>
    <property type="evidence" value="ECO:0007669"/>
    <property type="project" value="UniProtKB-KW"/>
</dbReference>
<organism evidence="14 15">
    <name type="scientific">Rubroshorea leprosula</name>
    <dbReference type="NCBI Taxonomy" id="152421"/>
    <lineage>
        <taxon>Eukaryota</taxon>
        <taxon>Viridiplantae</taxon>
        <taxon>Streptophyta</taxon>
        <taxon>Embryophyta</taxon>
        <taxon>Tracheophyta</taxon>
        <taxon>Spermatophyta</taxon>
        <taxon>Magnoliopsida</taxon>
        <taxon>eudicotyledons</taxon>
        <taxon>Gunneridae</taxon>
        <taxon>Pentapetalae</taxon>
        <taxon>rosids</taxon>
        <taxon>malvids</taxon>
        <taxon>Malvales</taxon>
        <taxon>Dipterocarpaceae</taxon>
        <taxon>Rubroshorea</taxon>
    </lineage>
</organism>
<reference evidence="14 15" key="1">
    <citation type="journal article" date="2021" name="Commun. Biol.">
        <title>The genome of Shorea leprosula (Dipterocarpaceae) highlights the ecological relevance of drought in aseasonal tropical rainforests.</title>
        <authorList>
            <person name="Ng K.K.S."/>
            <person name="Kobayashi M.J."/>
            <person name="Fawcett J.A."/>
            <person name="Hatakeyama M."/>
            <person name="Paape T."/>
            <person name="Ng C.H."/>
            <person name="Ang C.C."/>
            <person name="Tnah L.H."/>
            <person name="Lee C.T."/>
            <person name="Nishiyama T."/>
            <person name="Sese J."/>
            <person name="O'Brien M.J."/>
            <person name="Copetti D."/>
            <person name="Mohd Noor M.I."/>
            <person name="Ong R.C."/>
            <person name="Putra M."/>
            <person name="Sireger I.Z."/>
            <person name="Indrioko S."/>
            <person name="Kosugi Y."/>
            <person name="Izuno A."/>
            <person name="Isagi Y."/>
            <person name="Lee S.L."/>
            <person name="Shimizu K.K."/>
        </authorList>
    </citation>
    <scope>NUCLEOTIDE SEQUENCE [LARGE SCALE GENOMIC DNA]</scope>
    <source>
        <strain evidence="14">214</strain>
    </source>
</reference>
<dbReference type="CDD" id="cd01098">
    <property type="entry name" value="PAN_AP_plant"/>
    <property type="match status" value="1"/>
</dbReference>
<keyword evidence="11" id="KW-0812">Transmembrane</keyword>
<keyword evidence="11" id="KW-1133">Transmembrane helix</keyword>
<keyword evidence="11" id="KW-0472">Membrane</keyword>